<dbReference type="InterPro" id="IPR012677">
    <property type="entry name" value="Nucleotide-bd_a/b_plait_sf"/>
</dbReference>
<feature type="compositionally biased region" description="Polar residues" evidence="4">
    <location>
        <begin position="177"/>
        <end position="187"/>
    </location>
</feature>
<dbReference type="InterPro" id="IPR000504">
    <property type="entry name" value="RRM_dom"/>
</dbReference>
<dbReference type="InterPro" id="IPR050825">
    <property type="entry name" value="RBM42_RBP45_47-like"/>
</dbReference>
<feature type="domain" description="RRM" evidence="5">
    <location>
        <begin position="312"/>
        <end position="384"/>
    </location>
</feature>
<gene>
    <name evidence="6" type="ORF">SAMEA4029010_CIC11G00000004868</name>
</gene>
<dbReference type="GO" id="GO:0006376">
    <property type="term" value="P:mRNA splice site recognition"/>
    <property type="evidence" value="ECO:0007669"/>
    <property type="project" value="TreeGrafter"/>
</dbReference>
<feature type="region of interest" description="Disordered" evidence="4">
    <location>
        <begin position="1"/>
        <end position="74"/>
    </location>
</feature>
<evidence type="ECO:0000256" key="1">
    <source>
        <dbReference type="ARBA" id="ARBA00022737"/>
    </source>
</evidence>
<evidence type="ECO:0000313" key="7">
    <source>
        <dbReference type="Proteomes" id="UP000182334"/>
    </source>
</evidence>
<dbReference type="Pfam" id="PF14605">
    <property type="entry name" value="Nup35_RRM_2"/>
    <property type="match status" value="1"/>
</dbReference>
<sequence length="466" mass="52091">MSHYGGGYRQGGDLYRPGNNRNRNYNQTNYGLSYGNTRNTRNDSSSYRSNSHQQGQHSQHYGSQASQSRYQQKPSNNAYHQVYSQTQSEHQLWQGDLDPQWTEQVIMDIWAQVGENPVSVKLIRDKMGKPQYCFVTFSSQQGVASAIQKNRMQVPGSSRTFKLNWASGGSHGDSRSPRQGSGPTGAKNSAEFSVFVGDLGQDVTEPTLYARFSKEYPGAVKQVKIMADPTTGVSKGFGFVRFFSEDAQQSALRDMNGVIIGERPIRVGVASGGNLDASGPLKRGKETTVAAPAVVIAQKQPPLTVFTDKYNTVISIRGINTSITREDLIAHFLSFGNIIYCRVNYAKHTAYIKYYLRGSAERALLFMHGFIINGCNLTLRWGREEVVENGKVRFAPAEKSSKYTAAEKAPPLYGVLPNNVVFEDLSKEEIAGLEFIDKSEIVSVEQINKRIELKRRERERFLEEAF</sequence>
<evidence type="ECO:0000313" key="6">
    <source>
        <dbReference type="EMBL" id="SGZ55293.1"/>
    </source>
</evidence>
<keyword evidence="2 3" id="KW-0694">RNA-binding</keyword>
<dbReference type="Proteomes" id="UP000182334">
    <property type="component" value="Chromosome V"/>
</dbReference>
<feature type="compositionally biased region" description="Gly residues" evidence="4">
    <location>
        <begin position="1"/>
        <end position="10"/>
    </location>
</feature>
<dbReference type="Pfam" id="PF00076">
    <property type="entry name" value="RRM_1"/>
    <property type="match status" value="1"/>
</dbReference>
<accession>A0A1L0GGA3</accession>
<dbReference type="PANTHER" id="PTHR47640">
    <property type="entry name" value="TRNA SELENOCYSTEINE 1-ASSOCIATED PROTEIN 1-RELATED-RELATED"/>
    <property type="match status" value="1"/>
</dbReference>
<dbReference type="GO" id="GO:0005829">
    <property type="term" value="C:cytosol"/>
    <property type="evidence" value="ECO:0007669"/>
    <property type="project" value="TreeGrafter"/>
</dbReference>
<protein>
    <submittedName>
        <fullName evidence="6">CIC11C00000004868</fullName>
    </submittedName>
</protein>
<evidence type="ECO:0000256" key="3">
    <source>
        <dbReference type="PROSITE-ProRule" id="PRU00176"/>
    </source>
</evidence>
<organism evidence="6 7">
    <name type="scientific">Sungouiella intermedia</name>
    <dbReference type="NCBI Taxonomy" id="45354"/>
    <lineage>
        <taxon>Eukaryota</taxon>
        <taxon>Fungi</taxon>
        <taxon>Dikarya</taxon>
        <taxon>Ascomycota</taxon>
        <taxon>Saccharomycotina</taxon>
        <taxon>Pichiomycetes</taxon>
        <taxon>Metschnikowiaceae</taxon>
        <taxon>Sungouiella</taxon>
    </lineage>
</organism>
<dbReference type="EMBL" id="LT635760">
    <property type="protein sequence ID" value="SGZ55293.1"/>
    <property type="molecule type" value="Genomic_DNA"/>
</dbReference>
<keyword evidence="1" id="KW-0677">Repeat</keyword>
<dbReference type="SUPFAM" id="SSF54928">
    <property type="entry name" value="RNA-binding domain, RBD"/>
    <property type="match status" value="2"/>
</dbReference>
<dbReference type="STRING" id="45354.A0A1L0GGA3"/>
<dbReference type="Gene3D" id="3.30.70.330">
    <property type="match status" value="3"/>
</dbReference>
<reference evidence="6 7" key="1">
    <citation type="submission" date="2016-10" db="EMBL/GenBank/DDBJ databases">
        <authorList>
            <person name="de Groot N.N."/>
        </authorList>
    </citation>
    <scope>NUCLEOTIDE SEQUENCE [LARGE SCALE GENOMIC DNA]</scope>
    <source>
        <strain evidence="6 7">CBS 141442</strain>
    </source>
</reference>
<dbReference type="OrthoDB" id="446113at2759"/>
<name>A0A1L0GGA3_9ASCO</name>
<feature type="region of interest" description="Disordered" evidence="4">
    <location>
        <begin position="160"/>
        <end position="187"/>
    </location>
</feature>
<feature type="domain" description="RRM" evidence="5">
    <location>
        <begin position="192"/>
        <end position="272"/>
    </location>
</feature>
<feature type="compositionally biased region" description="Low complexity" evidence="4">
    <location>
        <begin position="15"/>
        <end position="30"/>
    </location>
</feature>
<keyword evidence="7" id="KW-1185">Reference proteome</keyword>
<evidence type="ECO:0000256" key="2">
    <source>
        <dbReference type="ARBA" id="ARBA00022884"/>
    </source>
</evidence>
<feature type="compositionally biased region" description="Low complexity" evidence="4">
    <location>
        <begin position="49"/>
        <end position="68"/>
    </location>
</feature>
<dbReference type="PROSITE" id="PS50102">
    <property type="entry name" value="RRM"/>
    <property type="match status" value="2"/>
</dbReference>
<evidence type="ECO:0000259" key="5">
    <source>
        <dbReference type="PROSITE" id="PS50102"/>
    </source>
</evidence>
<dbReference type="SMART" id="SM00360">
    <property type="entry name" value="RRM"/>
    <property type="match status" value="3"/>
</dbReference>
<dbReference type="PANTHER" id="PTHR47640:SF10">
    <property type="entry name" value="TRNA SELENOCYSTEINE 1-ASSOCIATED PROTEIN 1-RELATED"/>
    <property type="match status" value="1"/>
</dbReference>
<dbReference type="InterPro" id="IPR035979">
    <property type="entry name" value="RBD_domain_sf"/>
</dbReference>
<dbReference type="GO" id="GO:0003729">
    <property type="term" value="F:mRNA binding"/>
    <property type="evidence" value="ECO:0007669"/>
    <property type="project" value="InterPro"/>
</dbReference>
<evidence type="ECO:0000256" key="4">
    <source>
        <dbReference type="SAM" id="MobiDB-lite"/>
    </source>
</evidence>
<dbReference type="AlphaFoldDB" id="A0A1L0GGA3"/>
<proteinExistence type="predicted"/>
<feature type="compositionally biased region" description="Polar residues" evidence="4">
    <location>
        <begin position="34"/>
        <end position="48"/>
    </location>
</feature>